<evidence type="ECO:0000256" key="1">
    <source>
        <dbReference type="ARBA" id="ARBA00023015"/>
    </source>
</evidence>
<dbReference type="Proteomes" id="UP000316030">
    <property type="component" value="Unassembled WGS sequence"/>
</dbReference>
<dbReference type="GO" id="GO:0003677">
    <property type="term" value="F:DNA binding"/>
    <property type="evidence" value="ECO:0007669"/>
    <property type="project" value="UniProtKB-KW"/>
</dbReference>
<dbReference type="AlphaFoldDB" id="A0A521FPN8"/>
<dbReference type="OrthoDB" id="343383at2"/>
<sequence length="232" mass="25565">MGDKTASFELIETCLARLGRDGFLTPFLTLSEAAGAAQIMVFSYAPDHAACLLSRNFRAGALGAQLAADYLDGWFLDDPLYTQVMQMQAGDSQTARFDQLRPRMRPEYRTRFFDTPDLAGKAAVLIAGDRLKLVVNLYWDANTTAMPDLCPLLARLALIHFETRPEHSFPEPLAVLSDRERAVCLGMLAGKKAEQIAADLDVAPSSVITYRRRAYAKLGINSRGSLFAICRA</sequence>
<name>A0A521FPN8_9RHOB</name>
<dbReference type="InterPro" id="IPR016032">
    <property type="entry name" value="Sig_transdc_resp-reg_C-effctor"/>
</dbReference>
<dbReference type="SMART" id="SM00421">
    <property type="entry name" value="HTH_LUXR"/>
    <property type="match status" value="1"/>
</dbReference>
<dbReference type="PANTHER" id="PTHR44688:SF16">
    <property type="entry name" value="DNA-BINDING TRANSCRIPTIONAL ACTIVATOR DEVR_DOSR"/>
    <property type="match status" value="1"/>
</dbReference>
<dbReference type="PROSITE" id="PS00622">
    <property type="entry name" value="HTH_LUXR_1"/>
    <property type="match status" value="1"/>
</dbReference>
<dbReference type="Pfam" id="PF00196">
    <property type="entry name" value="GerE"/>
    <property type="match status" value="1"/>
</dbReference>
<evidence type="ECO:0000256" key="2">
    <source>
        <dbReference type="ARBA" id="ARBA00023125"/>
    </source>
</evidence>
<evidence type="ECO:0000313" key="5">
    <source>
        <dbReference type="EMBL" id="SMO98064.1"/>
    </source>
</evidence>
<dbReference type="CDD" id="cd06170">
    <property type="entry name" value="LuxR_C_like"/>
    <property type="match status" value="1"/>
</dbReference>
<dbReference type="InterPro" id="IPR036388">
    <property type="entry name" value="WH-like_DNA-bd_sf"/>
</dbReference>
<evidence type="ECO:0000259" key="4">
    <source>
        <dbReference type="PROSITE" id="PS50043"/>
    </source>
</evidence>
<keyword evidence="2 5" id="KW-0238">DNA-binding</keyword>
<proteinExistence type="predicted"/>
<dbReference type="SUPFAM" id="SSF46894">
    <property type="entry name" value="C-terminal effector domain of the bipartite response regulators"/>
    <property type="match status" value="1"/>
</dbReference>
<dbReference type="EMBL" id="FXTO01000040">
    <property type="protein sequence ID" value="SMO98064.1"/>
    <property type="molecule type" value="Genomic_DNA"/>
</dbReference>
<dbReference type="PANTHER" id="PTHR44688">
    <property type="entry name" value="DNA-BINDING TRANSCRIPTIONAL ACTIVATOR DEVR_DOSR"/>
    <property type="match status" value="1"/>
</dbReference>
<dbReference type="GO" id="GO:0006355">
    <property type="term" value="P:regulation of DNA-templated transcription"/>
    <property type="evidence" value="ECO:0007669"/>
    <property type="project" value="InterPro"/>
</dbReference>
<gene>
    <name evidence="5" type="ORF">SAMN06265173_14031</name>
</gene>
<feature type="domain" description="HTH luxR-type" evidence="4">
    <location>
        <begin position="169"/>
        <end position="232"/>
    </location>
</feature>
<accession>A0A521FPN8</accession>
<reference evidence="5 6" key="1">
    <citation type="submission" date="2017-05" db="EMBL/GenBank/DDBJ databases">
        <authorList>
            <person name="Varghese N."/>
            <person name="Submissions S."/>
        </authorList>
    </citation>
    <scope>NUCLEOTIDE SEQUENCE [LARGE SCALE GENOMIC DNA]</scope>
    <source>
        <strain evidence="5 6">DSM 29506</strain>
    </source>
</reference>
<keyword evidence="1" id="KW-0805">Transcription regulation</keyword>
<organism evidence="5 6">
    <name type="scientific">Thalassovita litoralis</name>
    <dbReference type="NCBI Taxonomy" id="1010611"/>
    <lineage>
        <taxon>Bacteria</taxon>
        <taxon>Pseudomonadati</taxon>
        <taxon>Pseudomonadota</taxon>
        <taxon>Alphaproteobacteria</taxon>
        <taxon>Rhodobacterales</taxon>
        <taxon>Roseobacteraceae</taxon>
        <taxon>Thalassovita</taxon>
    </lineage>
</organism>
<evidence type="ECO:0000313" key="6">
    <source>
        <dbReference type="Proteomes" id="UP000316030"/>
    </source>
</evidence>
<dbReference type="InterPro" id="IPR000792">
    <property type="entry name" value="Tscrpt_reg_LuxR_C"/>
</dbReference>
<dbReference type="PROSITE" id="PS50043">
    <property type="entry name" value="HTH_LUXR_2"/>
    <property type="match status" value="1"/>
</dbReference>
<evidence type="ECO:0000256" key="3">
    <source>
        <dbReference type="ARBA" id="ARBA00023163"/>
    </source>
</evidence>
<dbReference type="RefSeq" id="WP_142494830.1">
    <property type="nucleotide sequence ID" value="NZ_FXTO01000040.1"/>
</dbReference>
<keyword evidence="6" id="KW-1185">Reference proteome</keyword>
<keyword evidence="3" id="KW-0804">Transcription</keyword>
<dbReference type="Gene3D" id="1.10.10.10">
    <property type="entry name" value="Winged helix-like DNA-binding domain superfamily/Winged helix DNA-binding domain"/>
    <property type="match status" value="1"/>
</dbReference>
<protein>
    <submittedName>
        <fullName evidence="5">DNA-binding transcriptional regulator, CsgD family</fullName>
    </submittedName>
</protein>